<organism evidence="1 2">
    <name type="scientific">Citrullus colocynthis</name>
    <name type="common">colocynth</name>
    <dbReference type="NCBI Taxonomy" id="252529"/>
    <lineage>
        <taxon>Eukaryota</taxon>
        <taxon>Viridiplantae</taxon>
        <taxon>Streptophyta</taxon>
        <taxon>Embryophyta</taxon>
        <taxon>Tracheophyta</taxon>
        <taxon>Spermatophyta</taxon>
        <taxon>Magnoliopsida</taxon>
        <taxon>eudicotyledons</taxon>
        <taxon>Gunneridae</taxon>
        <taxon>Pentapetalae</taxon>
        <taxon>rosids</taxon>
        <taxon>fabids</taxon>
        <taxon>Cucurbitales</taxon>
        <taxon>Cucurbitaceae</taxon>
        <taxon>Benincaseae</taxon>
        <taxon>Citrullus</taxon>
    </lineage>
</organism>
<proteinExistence type="predicted"/>
<evidence type="ECO:0000313" key="1">
    <source>
        <dbReference type="EMBL" id="CAK9309553.1"/>
    </source>
</evidence>
<dbReference type="Proteomes" id="UP001642487">
    <property type="component" value="Chromosome 1"/>
</dbReference>
<sequence length="99" mass="10737">MASNISFILNSTLLTTSSISLTDLGFDGTSLWFMRYVSSSSIEFFTGQSKLKDVNFLAVGNKEEAIIVRDKFRVIGVAKQGHILATLLTAQKGINSFGA</sequence>
<name>A0ABP0XN22_9ROSI</name>
<keyword evidence="2" id="KW-1185">Reference proteome</keyword>
<gene>
    <name evidence="1" type="ORF">CITCOLO1_LOCUS1135</name>
</gene>
<reference evidence="1 2" key="1">
    <citation type="submission" date="2024-03" db="EMBL/GenBank/DDBJ databases">
        <authorList>
            <person name="Gkanogiannis A."/>
            <person name="Becerra Lopez-Lavalle L."/>
        </authorList>
    </citation>
    <scope>NUCLEOTIDE SEQUENCE [LARGE SCALE GENOMIC DNA]</scope>
</reference>
<accession>A0ABP0XN22</accession>
<protein>
    <submittedName>
        <fullName evidence="1">Uncharacterized protein</fullName>
    </submittedName>
</protein>
<evidence type="ECO:0000313" key="2">
    <source>
        <dbReference type="Proteomes" id="UP001642487"/>
    </source>
</evidence>
<dbReference type="EMBL" id="OZ021735">
    <property type="protein sequence ID" value="CAK9309553.1"/>
    <property type="molecule type" value="Genomic_DNA"/>
</dbReference>